<reference evidence="1" key="1">
    <citation type="submission" date="2020-12" db="EMBL/GenBank/DDBJ databases">
        <title>Ramlibacter sp. nov., isolated from a freshwater alga, Cryptomonas.</title>
        <authorList>
            <person name="Kim H.M."/>
            <person name="Jeon C.O."/>
        </authorList>
    </citation>
    <scope>NUCLEOTIDE SEQUENCE</scope>
    <source>
        <strain evidence="1">CrO1</strain>
    </source>
</reference>
<protein>
    <submittedName>
        <fullName evidence="1">Uncharacterized protein</fullName>
    </submittedName>
</protein>
<evidence type="ECO:0000313" key="2">
    <source>
        <dbReference type="Proteomes" id="UP000617041"/>
    </source>
</evidence>
<name>A0A934Q489_9BURK</name>
<dbReference type="EMBL" id="JAEDAO010000001">
    <property type="protein sequence ID" value="MBK0393974.1"/>
    <property type="molecule type" value="Genomic_DNA"/>
</dbReference>
<accession>A0A934Q489</accession>
<dbReference type="Proteomes" id="UP000617041">
    <property type="component" value="Unassembled WGS sequence"/>
</dbReference>
<proteinExistence type="predicted"/>
<sequence length="67" mass="7595">MDHDDAAQPLKVAIEFARAEEAEALRRAYLLRSDGVEQVAFRRAVCEAVLQHAEVVRLQLALRHCTH</sequence>
<dbReference type="RefSeq" id="WP_200788933.1">
    <property type="nucleotide sequence ID" value="NZ_JAEDAO010000001.1"/>
</dbReference>
<organism evidence="1 2">
    <name type="scientific">Ramlibacter algicola</name>
    <dbReference type="NCBI Taxonomy" id="2795217"/>
    <lineage>
        <taxon>Bacteria</taxon>
        <taxon>Pseudomonadati</taxon>
        <taxon>Pseudomonadota</taxon>
        <taxon>Betaproteobacteria</taxon>
        <taxon>Burkholderiales</taxon>
        <taxon>Comamonadaceae</taxon>
        <taxon>Ramlibacter</taxon>
    </lineage>
</organism>
<evidence type="ECO:0000313" key="1">
    <source>
        <dbReference type="EMBL" id="MBK0393974.1"/>
    </source>
</evidence>
<dbReference type="AlphaFoldDB" id="A0A934Q489"/>
<comment type="caution">
    <text evidence="1">The sequence shown here is derived from an EMBL/GenBank/DDBJ whole genome shotgun (WGS) entry which is preliminary data.</text>
</comment>
<gene>
    <name evidence="1" type="ORF">I8E28_15340</name>
</gene>
<keyword evidence="2" id="KW-1185">Reference proteome</keyword>